<dbReference type="GO" id="GO:0007165">
    <property type="term" value="P:signal transduction"/>
    <property type="evidence" value="ECO:0007669"/>
    <property type="project" value="InterPro"/>
</dbReference>
<dbReference type="PANTHER" id="PTHR44757:SF2">
    <property type="entry name" value="BIOFILM ARCHITECTURE MAINTENANCE PROTEIN MBAA"/>
    <property type="match status" value="1"/>
</dbReference>
<dbReference type="GO" id="GO:0016020">
    <property type="term" value="C:membrane"/>
    <property type="evidence" value="ECO:0007669"/>
    <property type="project" value="InterPro"/>
</dbReference>
<dbReference type="InterPro" id="IPR043128">
    <property type="entry name" value="Rev_trsase/Diguanyl_cyclase"/>
</dbReference>
<dbReference type="InterPro" id="IPR000700">
    <property type="entry name" value="PAS-assoc_C"/>
</dbReference>
<dbReference type="Pfam" id="PF00990">
    <property type="entry name" value="GGDEF"/>
    <property type="match status" value="1"/>
</dbReference>
<dbReference type="InterPro" id="IPR000160">
    <property type="entry name" value="GGDEF_dom"/>
</dbReference>
<name>A0A833H304_9LEPT</name>
<dbReference type="FunFam" id="3.30.70.270:FF:000001">
    <property type="entry name" value="Diguanylate cyclase domain protein"/>
    <property type="match status" value="1"/>
</dbReference>
<dbReference type="SMART" id="SM00091">
    <property type="entry name" value="PAS"/>
    <property type="match status" value="3"/>
</dbReference>
<feature type="domain" description="PAC" evidence="3">
    <location>
        <begin position="211"/>
        <end position="263"/>
    </location>
</feature>
<evidence type="ECO:0000259" key="5">
    <source>
        <dbReference type="PROSITE" id="PS50885"/>
    </source>
</evidence>
<dbReference type="Pfam" id="PF08448">
    <property type="entry name" value="PAS_4"/>
    <property type="match status" value="1"/>
</dbReference>
<dbReference type="PROSITE" id="PS50883">
    <property type="entry name" value="EAL"/>
    <property type="match status" value="1"/>
</dbReference>
<dbReference type="InterPro" id="IPR029787">
    <property type="entry name" value="Nucleotide_cyclase"/>
</dbReference>
<evidence type="ECO:0000259" key="4">
    <source>
        <dbReference type="PROSITE" id="PS50883"/>
    </source>
</evidence>
<accession>A0A833H304</accession>
<dbReference type="Gene3D" id="3.30.450.20">
    <property type="entry name" value="PAS domain"/>
    <property type="match status" value="3"/>
</dbReference>
<comment type="catalytic activity">
    <reaction evidence="1">
        <text>3',3'-c-di-GMP + H2O = 5'-phosphoguanylyl(3'-&gt;5')guanosine + H(+)</text>
        <dbReference type="Rhea" id="RHEA:24902"/>
        <dbReference type="ChEBI" id="CHEBI:15377"/>
        <dbReference type="ChEBI" id="CHEBI:15378"/>
        <dbReference type="ChEBI" id="CHEBI:58754"/>
        <dbReference type="ChEBI" id="CHEBI:58805"/>
        <dbReference type="EC" id="3.1.4.52"/>
    </reaction>
    <physiologicalReaction direction="left-to-right" evidence="1">
        <dbReference type="Rhea" id="RHEA:24903"/>
    </physiologicalReaction>
</comment>
<dbReference type="CDD" id="cd00130">
    <property type="entry name" value="PAS"/>
    <property type="match status" value="1"/>
</dbReference>
<dbReference type="SMART" id="SM00267">
    <property type="entry name" value="GGDEF"/>
    <property type="match status" value="1"/>
</dbReference>
<dbReference type="InterPro" id="IPR035965">
    <property type="entry name" value="PAS-like_dom_sf"/>
</dbReference>
<dbReference type="CDD" id="cd01948">
    <property type="entry name" value="EAL"/>
    <property type="match status" value="1"/>
</dbReference>
<dbReference type="InterPro" id="IPR052155">
    <property type="entry name" value="Biofilm_reg_signaling"/>
</dbReference>
<dbReference type="InterPro" id="IPR035919">
    <property type="entry name" value="EAL_sf"/>
</dbReference>
<gene>
    <name evidence="7" type="ORF">F9K24_07435</name>
</gene>
<dbReference type="InterPro" id="IPR001610">
    <property type="entry name" value="PAC"/>
</dbReference>
<dbReference type="PROSITE" id="PS50887">
    <property type="entry name" value="GGDEF"/>
    <property type="match status" value="1"/>
</dbReference>
<dbReference type="FunFam" id="3.20.20.450:FF:000001">
    <property type="entry name" value="Cyclic di-GMP phosphodiesterase yahA"/>
    <property type="match status" value="1"/>
</dbReference>
<feature type="domain" description="PAC" evidence="3">
    <location>
        <begin position="464"/>
        <end position="516"/>
    </location>
</feature>
<organism evidence="7 8">
    <name type="scientific">Leptonema illini</name>
    <dbReference type="NCBI Taxonomy" id="183"/>
    <lineage>
        <taxon>Bacteria</taxon>
        <taxon>Pseudomonadati</taxon>
        <taxon>Spirochaetota</taxon>
        <taxon>Spirochaetia</taxon>
        <taxon>Leptospirales</taxon>
        <taxon>Leptospiraceae</taxon>
        <taxon>Leptonema</taxon>
    </lineage>
</organism>
<evidence type="ECO:0000259" key="6">
    <source>
        <dbReference type="PROSITE" id="PS50887"/>
    </source>
</evidence>
<dbReference type="Gene3D" id="3.30.70.270">
    <property type="match status" value="1"/>
</dbReference>
<dbReference type="NCBIfam" id="TIGR00254">
    <property type="entry name" value="GGDEF"/>
    <property type="match status" value="1"/>
</dbReference>
<dbReference type="Pfam" id="PF00563">
    <property type="entry name" value="EAL"/>
    <property type="match status" value="1"/>
</dbReference>
<proteinExistence type="predicted"/>
<dbReference type="InterPro" id="IPR001633">
    <property type="entry name" value="EAL_dom"/>
</dbReference>
<dbReference type="SMART" id="SM00086">
    <property type="entry name" value="PAC"/>
    <property type="match status" value="1"/>
</dbReference>
<dbReference type="PROSITE" id="PS50113">
    <property type="entry name" value="PAC"/>
    <property type="match status" value="2"/>
</dbReference>
<feature type="domain" description="GGDEF" evidence="6">
    <location>
        <begin position="548"/>
        <end position="682"/>
    </location>
</feature>
<evidence type="ECO:0000259" key="2">
    <source>
        <dbReference type="PROSITE" id="PS50112"/>
    </source>
</evidence>
<sequence>MSRSFRTLRTSHGRKQVLLFSLATVAFSVSTGSFIIFLESIENLHLPFWVKLTGAIIQNGLLAAILWFVDRRLSVKPIQSLARGIMQMEERSAQNQRLTVPPGHEEDEIGMLADTINLLIAETEARSQSLRESEERLRMLIDSMQDIICFKDGEGRWLVANQSDLRLFGIEHVDYRGKKDSELAPFSPTHYDAFMGCEASDEIAWKAGAPSRADEVIPHPDLGLRVFDIIKIPMFFDDGRRRGLIVVGRDVTERRREEQLLKDSEAYNKALFNDSRIALGVMEPTTALFVDCNDAAMKLYRVANRTELIGKTPEGVSPEVQYDGTPSHEAAIRHIEIAVKNGSHIFPWRHRHLDGTEWDAEVHLMRLSHSGRDLLLFSVEDVTGRKAAEGRLRLSAAVIASTRDGVIITDRDGLIVTVNHAFSEITGFSEEEAVGQNPRILQSGRHPKTFYQQMWHALEEIGHWQGEIWNRRKNGEVYPQLSSLSAIHDENGVIAYYVAVFTDISRLKEAEQRLEHLAYHDPLTDLPNRALLHLQMDHALEKARRRGTSLALHLIDLDRFKDVNDGYGHPAGDELLVAIAERLRKRLRREDLLVRLGGDEFVILQEDLPETGAAAMLARMVIDTLSDPFSISGGRELYIGASIGIAIFPEDGEDGTTLLRNADAALYQAKGQGRNMFHYYTSSLTIAAAEKLRLEGRMRRALELDQFLVYYQPQISLLGGGIIGAEALIRWIDPEKGSVSPGDFIPAAEECGLIGAIGDRVLEASIKQMRRWMDDGIHLEKLAINISPRQFRLYDVPERIADLLHRYNVPADRIELEITESALMEHGERAGQALQTLKEIGIRLAIDDFGTGYSSLAYLKRFPIDALKIDRSFVMDIPGDESDAQIAQAIIAMAQSLKLKVVAEGVETEAQLRFFRERSCDYAQGYLISPAIPADKFADFVRSYLQMSGF</sequence>
<evidence type="ECO:0000259" key="3">
    <source>
        <dbReference type="PROSITE" id="PS50113"/>
    </source>
</evidence>
<dbReference type="EMBL" id="WBUI01000005">
    <property type="protein sequence ID" value="KAB2933667.1"/>
    <property type="molecule type" value="Genomic_DNA"/>
</dbReference>
<dbReference type="SUPFAM" id="SSF141868">
    <property type="entry name" value="EAL domain-like"/>
    <property type="match status" value="1"/>
</dbReference>
<evidence type="ECO:0000313" key="7">
    <source>
        <dbReference type="EMBL" id="KAB2933667.1"/>
    </source>
</evidence>
<dbReference type="SUPFAM" id="SSF55073">
    <property type="entry name" value="Nucleotide cyclase"/>
    <property type="match status" value="1"/>
</dbReference>
<dbReference type="CDD" id="cd06225">
    <property type="entry name" value="HAMP"/>
    <property type="match status" value="1"/>
</dbReference>
<dbReference type="NCBIfam" id="TIGR00229">
    <property type="entry name" value="sensory_box"/>
    <property type="match status" value="2"/>
</dbReference>
<dbReference type="GO" id="GO:0071732">
    <property type="term" value="P:cellular response to nitric oxide"/>
    <property type="evidence" value="ECO:0007669"/>
    <property type="project" value="UniProtKB-ARBA"/>
</dbReference>
<feature type="domain" description="PAS" evidence="2">
    <location>
        <begin position="133"/>
        <end position="178"/>
    </location>
</feature>
<protein>
    <submittedName>
        <fullName evidence="7">EAL domain-containing protein</fullName>
    </submittedName>
</protein>
<feature type="domain" description="PAS" evidence="2">
    <location>
        <begin position="398"/>
        <end position="448"/>
    </location>
</feature>
<reference evidence="7 8" key="1">
    <citation type="submission" date="2019-10" db="EMBL/GenBank/DDBJ databases">
        <title>Extracellular Electron Transfer in a Candidatus Methanoperedens spp. Enrichment Culture.</title>
        <authorList>
            <person name="Berger S."/>
            <person name="Rangel Shaw D."/>
            <person name="Berben T."/>
            <person name="In 'T Zandt M."/>
            <person name="Frank J."/>
            <person name="Reimann J."/>
            <person name="Jetten M.S.M."/>
            <person name="Welte C.U."/>
        </authorList>
    </citation>
    <scope>NUCLEOTIDE SEQUENCE [LARGE SCALE GENOMIC DNA]</scope>
    <source>
        <strain evidence="7">SB12</strain>
    </source>
</reference>
<dbReference type="SMART" id="SM00052">
    <property type="entry name" value="EAL"/>
    <property type="match status" value="1"/>
</dbReference>
<dbReference type="CDD" id="cd01949">
    <property type="entry name" value="GGDEF"/>
    <property type="match status" value="1"/>
</dbReference>
<feature type="domain" description="EAL" evidence="4">
    <location>
        <begin position="691"/>
        <end position="945"/>
    </location>
</feature>
<dbReference type="Gene3D" id="3.20.20.450">
    <property type="entry name" value="EAL domain"/>
    <property type="match status" value="1"/>
</dbReference>
<dbReference type="GO" id="GO:0071111">
    <property type="term" value="F:cyclic-guanylate-specific phosphodiesterase activity"/>
    <property type="evidence" value="ECO:0007669"/>
    <property type="project" value="UniProtKB-EC"/>
</dbReference>
<dbReference type="PROSITE" id="PS50885">
    <property type="entry name" value="HAMP"/>
    <property type="match status" value="1"/>
</dbReference>
<dbReference type="SUPFAM" id="SSF55785">
    <property type="entry name" value="PYP-like sensor domain (PAS domain)"/>
    <property type="match status" value="3"/>
</dbReference>
<dbReference type="InterPro" id="IPR000014">
    <property type="entry name" value="PAS"/>
</dbReference>
<evidence type="ECO:0000256" key="1">
    <source>
        <dbReference type="ARBA" id="ARBA00051114"/>
    </source>
</evidence>
<dbReference type="InterPro" id="IPR013656">
    <property type="entry name" value="PAS_4"/>
</dbReference>
<dbReference type="PANTHER" id="PTHR44757">
    <property type="entry name" value="DIGUANYLATE CYCLASE DGCP"/>
    <property type="match status" value="1"/>
</dbReference>
<dbReference type="Pfam" id="PF13426">
    <property type="entry name" value="PAS_9"/>
    <property type="match status" value="2"/>
</dbReference>
<dbReference type="PROSITE" id="PS50112">
    <property type="entry name" value="PAS"/>
    <property type="match status" value="2"/>
</dbReference>
<dbReference type="AlphaFoldDB" id="A0A833H304"/>
<dbReference type="InterPro" id="IPR003660">
    <property type="entry name" value="HAMP_dom"/>
</dbReference>
<dbReference type="Proteomes" id="UP000460298">
    <property type="component" value="Unassembled WGS sequence"/>
</dbReference>
<evidence type="ECO:0000313" key="8">
    <source>
        <dbReference type="Proteomes" id="UP000460298"/>
    </source>
</evidence>
<feature type="domain" description="HAMP" evidence="5">
    <location>
        <begin position="72"/>
        <end position="128"/>
    </location>
</feature>
<comment type="caution">
    <text evidence="7">The sequence shown here is derived from an EMBL/GenBank/DDBJ whole genome shotgun (WGS) entry which is preliminary data.</text>
</comment>